<comment type="function">
    <text evidence="5">Required for morphogenesis and for the elongation of the flagellar filament by facilitating polymerization of the flagellin monomers at the tip of growing filament. Forms a capping structure, which prevents flagellin subunits (transported through the central channel of the flagellum) from leaking out without polymerization at the distal end.</text>
</comment>
<reference evidence="8 9" key="1">
    <citation type="submission" date="2023-10" db="EMBL/GenBank/DDBJ databases">
        <title>Virgibacillus soli CC-YMP-6 genome.</title>
        <authorList>
            <person name="Miliotis G."/>
            <person name="Sengupta P."/>
            <person name="Hameed A."/>
            <person name="Chuvochina M."/>
            <person name="Mcdonagh F."/>
            <person name="Simpson A.C."/>
            <person name="Singh N.K."/>
            <person name="Rekha P.D."/>
            <person name="Raman K."/>
            <person name="Hugenholtz P."/>
            <person name="Venkateswaran K."/>
        </authorList>
    </citation>
    <scope>NUCLEOTIDE SEQUENCE [LARGE SCALE GENOMIC DNA]</scope>
    <source>
        <strain evidence="8 9">CC-YMP-6</strain>
    </source>
</reference>
<evidence type="ECO:0000256" key="4">
    <source>
        <dbReference type="ARBA" id="ARBA00023143"/>
    </source>
</evidence>
<organism evidence="8 9">
    <name type="scientific">Paracerasibacillus soli</name>
    <dbReference type="NCBI Taxonomy" id="480284"/>
    <lineage>
        <taxon>Bacteria</taxon>
        <taxon>Bacillati</taxon>
        <taxon>Bacillota</taxon>
        <taxon>Bacilli</taxon>
        <taxon>Bacillales</taxon>
        <taxon>Bacillaceae</taxon>
        <taxon>Paracerasibacillus</taxon>
    </lineage>
</organism>
<dbReference type="Pfam" id="PF02465">
    <property type="entry name" value="FliD_N"/>
    <property type="match status" value="1"/>
</dbReference>
<keyword evidence="4 5" id="KW-0975">Bacterial flagellum</keyword>
<dbReference type="InterPro" id="IPR040026">
    <property type="entry name" value="FliD"/>
</dbReference>
<keyword evidence="3" id="KW-0175">Coiled coil</keyword>
<evidence type="ECO:0000313" key="8">
    <source>
        <dbReference type="EMBL" id="MDY0408912.1"/>
    </source>
</evidence>
<dbReference type="PANTHER" id="PTHR30288:SF0">
    <property type="entry name" value="FLAGELLAR HOOK-ASSOCIATED PROTEIN 2"/>
    <property type="match status" value="1"/>
</dbReference>
<dbReference type="EMBL" id="JAWDIQ010000001">
    <property type="protein sequence ID" value="MDY0408912.1"/>
    <property type="molecule type" value="Genomic_DNA"/>
</dbReference>
<comment type="subcellular location">
    <subcellularLocation>
        <location evidence="5">Secreted</location>
    </subcellularLocation>
    <subcellularLocation>
        <location evidence="5">Bacterial flagellum</location>
    </subcellularLocation>
</comment>
<dbReference type="RefSeq" id="WP_320379614.1">
    <property type="nucleotide sequence ID" value="NZ_JAWDIQ010000001.1"/>
</dbReference>
<evidence type="ECO:0000259" key="7">
    <source>
        <dbReference type="Pfam" id="PF07195"/>
    </source>
</evidence>
<keyword evidence="8" id="KW-0969">Cilium</keyword>
<evidence type="ECO:0000259" key="6">
    <source>
        <dbReference type="Pfam" id="PF02465"/>
    </source>
</evidence>
<proteinExistence type="inferred from homology"/>
<keyword evidence="8" id="KW-0966">Cell projection</keyword>
<gene>
    <name evidence="8" type="ORF">RWD45_10590</name>
</gene>
<evidence type="ECO:0000313" key="9">
    <source>
        <dbReference type="Proteomes" id="UP001275315"/>
    </source>
</evidence>
<protein>
    <recommendedName>
        <fullName evidence="5">Flagellar hook-associated protein 2</fullName>
        <shortName evidence="5">HAP2</shortName>
    </recommendedName>
    <alternativeName>
        <fullName evidence="5">Flagellar cap protein</fullName>
    </alternativeName>
</protein>
<accession>A0ABU5CSU6</accession>
<evidence type="ECO:0000256" key="5">
    <source>
        <dbReference type="RuleBase" id="RU362066"/>
    </source>
</evidence>
<evidence type="ECO:0000256" key="2">
    <source>
        <dbReference type="ARBA" id="ARBA00011255"/>
    </source>
</evidence>
<sequence length="490" mass="55614">MRIGGLATGMDIDELVNKLMTAERIPLTKMQQDRTTLTWTRDAFRDVNLKLTELDNMFLDMKLSKTYHSKTISSSNENAISATATAGASNGTYKISVSELATSEMTIGGKIAIDPNEKLSDKGVKATHYTFTTYDKDGKPQEQGFDILPDDTLNTVLKRISEVDNNVRMFYDESSNRVVMETTRTGIYNTNGGSEVEFGGNDFFNEVLKLGTGNREKHVAAKNAVFTYNDNLEITSQNNNYTLNGITYNFKNTTTEPVLLTVDNDVDAAFDNIKNFVDKYNEVIDKLNGSQREEKYRNYKPLTDEQKKEMSEKEIELWEEKAKSGLLKGESIITNGMFSLRQSWYANVNADGKYKSITDIGITTTKSYLDGGKLEIDEKKLKEALREDPESVRKLFSNDEKGDNRGIVNRVQDSLSTIKSSIEDRAGNTYKTEENYTLGKRLKDLNKRISDFEKRLTNVETRYWNQFTAMEKAIQRMNEQSSYLTSQFSS</sequence>
<feature type="domain" description="Flagellar hook-associated protein 2 C-terminal" evidence="7">
    <location>
        <begin position="221"/>
        <end position="479"/>
    </location>
</feature>
<dbReference type="PANTHER" id="PTHR30288">
    <property type="entry name" value="FLAGELLAR CAP/ASSEMBLY PROTEIN FLID"/>
    <property type="match status" value="1"/>
</dbReference>
<comment type="similarity">
    <text evidence="1 5">Belongs to the FliD family.</text>
</comment>
<dbReference type="InterPro" id="IPR010809">
    <property type="entry name" value="FliD_C"/>
</dbReference>
<comment type="subunit">
    <text evidence="2 5">Homopentamer.</text>
</comment>
<feature type="domain" description="Flagellar hook-associated protein 2 N-terminal" evidence="6">
    <location>
        <begin position="8"/>
        <end position="103"/>
    </location>
</feature>
<keyword evidence="8" id="KW-0282">Flagellum</keyword>
<keyword evidence="5" id="KW-0964">Secreted</keyword>
<name>A0ABU5CSU6_9BACI</name>
<dbReference type="InterPro" id="IPR003481">
    <property type="entry name" value="FliD_N"/>
</dbReference>
<dbReference type="Pfam" id="PF07195">
    <property type="entry name" value="FliD_C"/>
    <property type="match status" value="1"/>
</dbReference>
<comment type="caution">
    <text evidence="8">The sequence shown here is derived from an EMBL/GenBank/DDBJ whole genome shotgun (WGS) entry which is preliminary data.</text>
</comment>
<dbReference type="NCBIfam" id="NF005833">
    <property type="entry name" value="PRK07737.1"/>
    <property type="match status" value="1"/>
</dbReference>
<dbReference type="Proteomes" id="UP001275315">
    <property type="component" value="Unassembled WGS sequence"/>
</dbReference>
<keyword evidence="9" id="KW-1185">Reference proteome</keyword>
<evidence type="ECO:0000256" key="1">
    <source>
        <dbReference type="ARBA" id="ARBA00009764"/>
    </source>
</evidence>
<evidence type="ECO:0000256" key="3">
    <source>
        <dbReference type="ARBA" id="ARBA00023054"/>
    </source>
</evidence>